<name>A0A6C0CA09_9ZZZZ</name>
<dbReference type="EMBL" id="MN739367">
    <property type="protein sequence ID" value="QHT01271.1"/>
    <property type="molecule type" value="Genomic_DNA"/>
</dbReference>
<organism evidence="7">
    <name type="scientific">viral metagenome</name>
    <dbReference type="NCBI Taxonomy" id="1070528"/>
    <lineage>
        <taxon>unclassified sequences</taxon>
        <taxon>metagenomes</taxon>
        <taxon>organismal metagenomes</taxon>
    </lineage>
</organism>
<dbReference type="GO" id="GO:0008610">
    <property type="term" value="P:lipid biosynthetic process"/>
    <property type="evidence" value="ECO:0007669"/>
    <property type="project" value="InterPro"/>
</dbReference>
<evidence type="ECO:0000256" key="5">
    <source>
        <dbReference type="SAM" id="Phobius"/>
    </source>
</evidence>
<feature type="transmembrane region" description="Helical" evidence="5">
    <location>
        <begin position="124"/>
        <end position="142"/>
    </location>
</feature>
<feature type="domain" description="Fatty acid hydroxylase" evidence="6">
    <location>
        <begin position="95"/>
        <end position="211"/>
    </location>
</feature>
<feature type="transmembrane region" description="Helical" evidence="5">
    <location>
        <begin position="82"/>
        <end position="104"/>
    </location>
</feature>
<reference evidence="7" key="1">
    <citation type="journal article" date="2020" name="Nature">
        <title>Giant virus diversity and host interactions through global metagenomics.</title>
        <authorList>
            <person name="Schulz F."/>
            <person name="Roux S."/>
            <person name="Paez-Espino D."/>
            <person name="Jungbluth S."/>
            <person name="Walsh D.A."/>
            <person name="Denef V.J."/>
            <person name="McMahon K.D."/>
            <person name="Konstantinidis K.T."/>
            <person name="Eloe-Fadrosh E.A."/>
            <person name="Kyrpides N.C."/>
            <person name="Woyke T."/>
        </authorList>
    </citation>
    <scope>NUCLEOTIDE SEQUENCE</scope>
    <source>
        <strain evidence="7">GVMAG-M-3300020192-26</strain>
    </source>
</reference>
<keyword evidence="2 5" id="KW-0812">Transmembrane</keyword>
<dbReference type="Pfam" id="PF04116">
    <property type="entry name" value="FA_hydroxylase"/>
    <property type="match status" value="1"/>
</dbReference>
<evidence type="ECO:0000256" key="2">
    <source>
        <dbReference type="ARBA" id="ARBA00022692"/>
    </source>
</evidence>
<proteinExistence type="predicted"/>
<dbReference type="GO" id="GO:0016491">
    <property type="term" value="F:oxidoreductase activity"/>
    <property type="evidence" value="ECO:0007669"/>
    <property type="project" value="InterPro"/>
</dbReference>
<feature type="transmembrane region" description="Helical" evidence="5">
    <location>
        <begin position="162"/>
        <end position="181"/>
    </location>
</feature>
<sequence length="214" mass="25242">MILEALFYYIYINLFYYFVGGIMFAIDYYNIFIKKKIQFDKIDDIMPTYRRITPQVLLNTFVFLIPFCIFGGAYDADYEDAFSIKKCVIDLLISIPMIDILFYACHKLFHTKYLYQYHKKHHEIIAPVGISALYMTPLDMYLGNIIPSILPAYLLHYHPFTVKILIAVAIINTIAAAHSGFRRVSEFHDYHHSMFNYNFGIDIFMDRLFGTYYA</sequence>
<feature type="transmembrane region" description="Helical" evidence="5">
    <location>
        <begin position="6"/>
        <end position="26"/>
    </location>
</feature>
<evidence type="ECO:0000256" key="4">
    <source>
        <dbReference type="ARBA" id="ARBA00023136"/>
    </source>
</evidence>
<dbReference type="AlphaFoldDB" id="A0A6C0CA09"/>
<accession>A0A6C0CA09</accession>
<dbReference type="GO" id="GO:0005506">
    <property type="term" value="F:iron ion binding"/>
    <property type="evidence" value="ECO:0007669"/>
    <property type="project" value="InterPro"/>
</dbReference>
<keyword evidence="3 5" id="KW-1133">Transmembrane helix</keyword>
<dbReference type="GO" id="GO:0016020">
    <property type="term" value="C:membrane"/>
    <property type="evidence" value="ECO:0007669"/>
    <property type="project" value="UniProtKB-SubCell"/>
</dbReference>
<dbReference type="InterPro" id="IPR006694">
    <property type="entry name" value="Fatty_acid_hydroxylase"/>
</dbReference>
<evidence type="ECO:0000256" key="3">
    <source>
        <dbReference type="ARBA" id="ARBA00022989"/>
    </source>
</evidence>
<evidence type="ECO:0000259" key="6">
    <source>
        <dbReference type="Pfam" id="PF04116"/>
    </source>
</evidence>
<protein>
    <recommendedName>
        <fullName evidence="6">Fatty acid hydroxylase domain-containing protein</fullName>
    </recommendedName>
</protein>
<feature type="transmembrane region" description="Helical" evidence="5">
    <location>
        <begin position="56"/>
        <end position="76"/>
    </location>
</feature>
<evidence type="ECO:0000313" key="7">
    <source>
        <dbReference type="EMBL" id="QHT01271.1"/>
    </source>
</evidence>
<dbReference type="PANTHER" id="PTHR11863">
    <property type="entry name" value="STEROL DESATURASE"/>
    <property type="match status" value="1"/>
</dbReference>
<evidence type="ECO:0000256" key="1">
    <source>
        <dbReference type="ARBA" id="ARBA00004370"/>
    </source>
</evidence>
<dbReference type="InterPro" id="IPR050307">
    <property type="entry name" value="Sterol_Desaturase_Related"/>
</dbReference>
<comment type="subcellular location">
    <subcellularLocation>
        <location evidence="1">Membrane</location>
    </subcellularLocation>
</comment>
<keyword evidence="4 5" id="KW-0472">Membrane</keyword>